<dbReference type="Gene3D" id="2.120.10.30">
    <property type="entry name" value="TolB, C-terminal domain"/>
    <property type="match status" value="1"/>
</dbReference>
<dbReference type="RefSeq" id="WP_345480423.1">
    <property type="nucleotide sequence ID" value="NZ_BAABLP010000002.1"/>
</dbReference>
<dbReference type="PANTHER" id="PTHR43056">
    <property type="entry name" value="PEPTIDASE S9 PROLYL OLIGOPEPTIDASE"/>
    <property type="match status" value="1"/>
</dbReference>
<evidence type="ECO:0000313" key="3">
    <source>
        <dbReference type="Proteomes" id="UP001500121"/>
    </source>
</evidence>
<sequence>MVTTAPYGQWRSPLSADSVAVGSHAPDSARFVGDEVWWAEPIAAERRTALLRSVDGGAAEVVLPAPWNVRTSVHEYGGGAWTSVDGAVVFAHAVDGRLRRLDGVGAAPVPLTPEAPGVAFGGLVPAAGAVLAIREAHTGDDPGDVERDLVLVPLDGSAADDADAIVRVVGGSRFLAQPSISPDGTRLAWIAWEHPDMPWDATELRVGELVEGRVPAWRTVLGGPGESVLQPEWLPDGGLAAISDRSGWWNLVRIDLDGGAPTPLLPAERETGGPLWVLGPRWYRPLPDGRILLASTLGSDEQLLLDPADGSTTTLRSDRSGTSWEDLRAGRALLVDGSAADPASLWSLDVASGAFTLVRSGADALPPELLPQAELIEVDGVHAIVHRPRNTGFAAPEGELPPFVVLVHGGPTAQAGLRVSPAIAFYTSRGIGVVDVEYGGSTGYGRAYRERLKGQWGVVDVQDVVTVARGLAERGIADGARLAIEGGSAGGWTVLNALTRTDVFAAGVSRYGVADLVALATDTHDFEARYLDGLVGPYPEAAELYRERAPINHVNGLSVPVLLLQGLEDRVVPPSQSRLFRDALAARRIPHALIEYPGEGHGFRGRDAQVSSREAALSFYGQVLGFTPPDVPVLPLDR</sequence>
<comment type="caution">
    <text evidence="2">The sequence shown here is derived from an EMBL/GenBank/DDBJ whole genome shotgun (WGS) entry which is preliminary data.</text>
</comment>
<protein>
    <submittedName>
        <fullName evidence="2">Prolyl oligopeptidase family serine peptidase</fullName>
    </submittedName>
</protein>
<dbReference type="InterPro" id="IPR011042">
    <property type="entry name" value="6-blade_b-propeller_TolB-like"/>
</dbReference>
<dbReference type="SUPFAM" id="SSF82171">
    <property type="entry name" value="DPP6 N-terminal domain-like"/>
    <property type="match status" value="1"/>
</dbReference>
<reference evidence="3" key="1">
    <citation type="journal article" date="2019" name="Int. J. Syst. Evol. Microbiol.">
        <title>The Global Catalogue of Microorganisms (GCM) 10K type strain sequencing project: providing services to taxonomists for standard genome sequencing and annotation.</title>
        <authorList>
            <consortium name="The Broad Institute Genomics Platform"/>
            <consortium name="The Broad Institute Genome Sequencing Center for Infectious Disease"/>
            <person name="Wu L."/>
            <person name="Ma J."/>
        </authorList>
    </citation>
    <scope>NUCLEOTIDE SEQUENCE [LARGE SCALE GENOMIC DNA]</scope>
    <source>
        <strain evidence="3">JCM 19015</strain>
    </source>
</reference>
<gene>
    <name evidence="2" type="ORF">GCM10025783_14840</name>
</gene>
<dbReference type="InterPro" id="IPR050585">
    <property type="entry name" value="Xaa-Pro_dipeptidyl-ppase/CocE"/>
</dbReference>
<dbReference type="Proteomes" id="UP001500121">
    <property type="component" value="Unassembled WGS sequence"/>
</dbReference>
<dbReference type="PANTHER" id="PTHR43056:SF5">
    <property type="entry name" value="PEPTIDASE S9 PROLYL OLIGOPEPTIDASE CATALYTIC DOMAIN-CONTAINING PROTEIN"/>
    <property type="match status" value="1"/>
</dbReference>
<name>A0ABP8Z251_9MICO</name>
<keyword evidence="3" id="KW-1185">Reference proteome</keyword>
<proteinExistence type="predicted"/>
<organism evidence="2 3">
    <name type="scientific">Amnibacterium soli</name>
    <dbReference type="NCBI Taxonomy" id="1282736"/>
    <lineage>
        <taxon>Bacteria</taxon>
        <taxon>Bacillati</taxon>
        <taxon>Actinomycetota</taxon>
        <taxon>Actinomycetes</taxon>
        <taxon>Micrococcales</taxon>
        <taxon>Microbacteriaceae</taxon>
        <taxon>Amnibacterium</taxon>
    </lineage>
</organism>
<dbReference type="SUPFAM" id="SSF53474">
    <property type="entry name" value="alpha/beta-Hydrolases"/>
    <property type="match status" value="1"/>
</dbReference>
<evidence type="ECO:0000313" key="2">
    <source>
        <dbReference type="EMBL" id="GAA4744208.1"/>
    </source>
</evidence>
<dbReference type="InterPro" id="IPR029058">
    <property type="entry name" value="AB_hydrolase_fold"/>
</dbReference>
<dbReference type="Gene3D" id="3.40.50.1820">
    <property type="entry name" value="alpha/beta hydrolase"/>
    <property type="match status" value="1"/>
</dbReference>
<dbReference type="InterPro" id="IPR001375">
    <property type="entry name" value="Peptidase_S9_cat"/>
</dbReference>
<dbReference type="Pfam" id="PF00326">
    <property type="entry name" value="Peptidase_S9"/>
    <property type="match status" value="1"/>
</dbReference>
<dbReference type="EMBL" id="BAABLP010000002">
    <property type="protein sequence ID" value="GAA4744208.1"/>
    <property type="molecule type" value="Genomic_DNA"/>
</dbReference>
<accession>A0ABP8Z251</accession>
<feature type="domain" description="Peptidase S9 prolyl oligopeptidase catalytic" evidence="1">
    <location>
        <begin position="421"/>
        <end position="625"/>
    </location>
</feature>
<evidence type="ECO:0000259" key="1">
    <source>
        <dbReference type="Pfam" id="PF00326"/>
    </source>
</evidence>